<keyword evidence="4" id="KW-0808">Transferase</keyword>
<dbReference type="SMART" id="SM00062">
    <property type="entry name" value="PBPb"/>
    <property type="match status" value="1"/>
</dbReference>
<sequence length="669" mass="74340">MGCAMRLARWFFLIAILLPLASPTWAEVPGLAPNLRHFLDQHQTVRVRLNGDWPPLILQDQGETQGISADYLRLVTSKLGLTIQPADIANFSELLGRLPTGDGVDIQPTMRATDERRAYLHFTRPYTTFPVVIVVRKESGFIGSLDDLTGRKVVTERSYWYSDELRKNHPAISLNPVANSEEAMRILSQGDADAYVGVLPVAIWHMENRGYTNLKIAAPAALSPAELSFGVRGDWPELAQALDAALASITPEEHREIRQRWLGNREPGGLDPRAVALWGGGSLIFALILLGSFALANRRLLREIGLRRQAEEQLRTSEETSRQLLDASSDACMLFDVDGTMRGCNQIFAARFGVDPLQVPGTSLWDYFPPQVAEERRIAVAGVVAAGKPVVTTDVRSGRHLSNSIYPLKDNAGVVRRVAVYSRDISEQVWAEQKIKSYVAEIERSNEDLEQFAYVASHDLREPLRQVSSYVALLERRYGQHLDDDARQFITYAREGVTRMDQLILDLLEYSRIGRGLVLVPTQAENAARIAVENLKTGIKDCGGTVTIVSPLPAVLAAEAHLIRLFQNLIGNGLKYHRDGVPPVIRVSATTDASHAIFTVSDNGIGIETEYFERIFGIFQRLHVRNQYPGTGIGLAICRKVVERHGGRIWVESTPGEGTSFHFSLKRPD</sequence>
<feature type="transmembrane region" description="Helical" evidence="6">
    <location>
        <begin position="275"/>
        <end position="296"/>
    </location>
</feature>
<dbReference type="EMBL" id="CU459003">
    <property type="protein sequence ID" value="CAM76227.1"/>
    <property type="molecule type" value="Genomic_DNA"/>
</dbReference>
<dbReference type="SUPFAM" id="SSF55874">
    <property type="entry name" value="ATPase domain of HSP90 chaperone/DNA topoisomerase II/histidine kinase"/>
    <property type="match status" value="1"/>
</dbReference>
<name>A4U020_9PROT</name>
<dbReference type="CDD" id="cd00130">
    <property type="entry name" value="PAS"/>
    <property type="match status" value="1"/>
</dbReference>
<accession>A4U020</accession>
<dbReference type="Pfam" id="PF02518">
    <property type="entry name" value="HATPase_c"/>
    <property type="match status" value="1"/>
</dbReference>
<evidence type="ECO:0000256" key="1">
    <source>
        <dbReference type="ARBA" id="ARBA00000085"/>
    </source>
</evidence>
<dbReference type="InterPro" id="IPR052162">
    <property type="entry name" value="Sensor_kinase/Photoreceptor"/>
</dbReference>
<dbReference type="SMART" id="SM00091">
    <property type="entry name" value="PAS"/>
    <property type="match status" value="1"/>
</dbReference>
<dbReference type="Pfam" id="PF00497">
    <property type="entry name" value="SBP_bac_3"/>
    <property type="match status" value="1"/>
</dbReference>
<dbReference type="PANTHER" id="PTHR43304:SF1">
    <property type="entry name" value="PAC DOMAIN-CONTAINING PROTEIN"/>
    <property type="match status" value="1"/>
</dbReference>
<evidence type="ECO:0000259" key="8">
    <source>
        <dbReference type="PROSITE" id="PS50112"/>
    </source>
</evidence>
<gene>
    <name evidence="9" type="ORF">MGR_2172</name>
</gene>
<dbReference type="InterPro" id="IPR004358">
    <property type="entry name" value="Sig_transdc_His_kin-like_C"/>
</dbReference>
<dbReference type="SUPFAM" id="SSF55785">
    <property type="entry name" value="PYP-like sensor domain (PAS domain)"/>
    <property type="match status" value="1"/>
</dbReference>
<dbReference type="Gene3D" id="3.30.450.20">
    <property type="entry name" value="PAS domain"/>
    <property type="match status" value="1"/>
</dbReference>
<comment type="catalytic activity">
    <reaction evidence="1">
        <text>ATP + protein L-histidine = ADP + protein N-phospho-L-histidine.</text>
        <dbReference type="EC" id="2.7.13.3"/>
    </reaction>
</comment>
<keyword evidence="5" id="KW-0418">Kinase</keyword>
<evidence type="ECO:0000256" key="6">
    <source>
        <dbReference type="SAM" id="Phobius"/>
    </source>
</evidence>
<dbReference type="InterPro" id="IPR001638">
    <property type="entry name" value="Solute-binding_3/MltF_N"/>
</dbReference>
<keyword evidence="6" id="KW-1133">Transmembrane helix</keyword>
<evidence type="ECO:0000313" key="9">
    <source>
        <dbReference type="EMBL" id="CAM76227.1"/>
    </source>
</evidence>
<dbReference type="GO" id="GO:0000155">
    <property type="term" value="F:phosphorelay sensor kinase activity"/>
    <property type="evidence" value="ECO:0007669"/>
    <property type="project" value="InterPro"/>
</dbReference>
<dbReference type="SUPFAM" id="SSF47384">
    <property type="entry name" value="Homodimeric domain of signal transducing histidine kinase"/>
    <property type="match status" value="1"/>
</dbReference>
<keyword evidence="6" id="KW-0472">Membrane</keyword>
<dbReference type="NCBIfam" id="TIGR00229">
    <property type="entry name" value="sensory_box"/>
    <property type="match status" value="1"/>
</dbReference>
<evidence type="ECO:0000256" key="3">
    <source>
        <dbReference type="ARBA" id="ARBA00022553"/>
    </source>
</evidence>
<reference evidence="9" key="1">
    <citation type="journal article" date="2007" name="J. Bacteriol.">
        <title>Comparative genome analysis of four magnetotactic bacteria reveals a complex set of group-specific genes implicated in magnetosome biomineralization and function.</title>
        <authorList>
            <person name="Richter M."/>
            <person name="Kube M."/>
            <person name="Bazylinski D.A."/>
            <person name="Lombardot T."/>
            <person name="Gloeckner F.O."/>
            <person name="Reinhardt R."/>
            <person name="Schueler D."/>
        </authorList>
    </citation>
    <scope>NUCLEOTIDE SEQUENCE</scope>
    <source>
        <strain evidence="9">MSR-1</strain>
    </source>
</reference>
<dbReference type="Gene3D" id="3.30.565.10">
    <property type="entry name" value="Histidine kinase-like ATPase, C-terminal domain"/>
    <property type="match status" value="1"/>
</dbReference>
<feature type="domain" description="PAS" evidence="8">
    <location>
        <begin position="317"/>
        <end position="387"/>
    </location>
</feature>
<dbReference type="SMART" id="SM00387">
    <property type="entry name" value="HATPase_c"/>
    <property type="match status" value="1"/>
</dbReference>
<dbReference type="CDD" id="cd00082">
    <property type="entry name" value="HisKA"/>
    <property type="match status" value="1"/>
</dbReference>
<feature type="domain" description="Histidine kinase" evidence="7">
    <location>
        <begin position="455"/>
        <end position="669"/>
    </location>
</feature>
<dbReference type="Gene3D" id="1.10.287.130">
    <property type="match status" value="1"/>
</dbReference>
<keyword evidence="3" id="KW-0597">Phosphoprotein</keyword>
<dbReference type="SUPFAM" id="SSF53850">
    <property type="entry name" value="Periplasmic binding protein-like II"/>
    <property type="match status" value="1"/>
</dbReference>
<evidence type="ECO:0000259" key="7">
    <source>
        <dbReference type="PROSITE" id="PS50109"/>
    </source>
</evidence>
<dbReference type="PANTHER" id="PTHR43304">
    <property type="entry name" value="PHYTOCHROME-LIKE PROTEIN CPH1"/>
    <property type="match status" value="1"/>
</dbReference>
<dbReference type="Pfam" id="PF00512">
    <property type="entry name" value="HisKA"/>
    <property type="match status" value="1"/>
</dbReference>
<dbReference type="CDD" id="cd01007">
    <property type="entry name" value="PBP2_BvgS_HisK_like"/>
    <property type="match status" value="1"/>
</dbReference>
<dbReference type="InterPro" id="IPR036890">
    <property type="entry name" value="HATPase_C_sf"/>
</dbReference>
<dbReference type="SMART" id="SM00388">
    <property type="entry name" value="HisKA"/>
    <property type="match status" value="1"/>
</dbReference>
<proteinExistence type="predicted"/>
<evidence type="ECO:0000256" key="4">
    <source>
        <dbReference type="ARBA" id="ARBA00022679"/>
    </source>
</evidence>
<protein>
    <recommendedName>
        <fullName evidence="2">histidine kinase</fullName>
        <ecNumber evidence="2">2.7.13.3</ecNumber>
    </recommendedName>
</protein>
<dbReference type="InterPro" id="IPR003661">
    <property type="entry name" value="HisK_dim/P_dom"/>
</dbReference>
<dbReference type="PROSITE" id="PS50109">
    <property type="entry name" value="HIS_KIN"/>
    <property type="match status" value="1"/>
</dbReference>
<dbReference type="InterPro" id="IPR000014">
    <property type="entry name" value="PAS"/>
</dbReference>
<organism evidence="9">
    <name type="scientific">Magnetospirillum gryphiswaldense</name>
    <dbReference type="NCBI Taxonomy" id="55518"/>
    <lineage>
        <taxon>Bacteria</taxon>
        <taxon>Pseudomonadati</taxon>
        <taxon>Pseudomonadota</taxon>
        <taxon>Alphaproteobacteria</taxon>
        <taxon>Rhodospirillales</taxon>
        <taxon>Rhodospirillaceae</taxon>
        <taxon>Magnetospirillum</taxon>
    </lineage>
</organism>
<dbReference type="InterPro" id="IPR035965">
    <property type="entry name" value="PAS-like_dom_sf"/>
</dbReference>
<dbReference type="PRINTS" id="PR00344">
    <property type="entry name" value="BCTRLSENSOR"/>
</dbReference>
<dbReference type="PROSITE" id="PS50112">
    <property type="entry name" value="PAS"/>
    <property type="match status" value="1"/>
</dbReference>
<evidence type="ECO:0000256" key="2">
    <source>
        <dbReference type="ARBA" id="ARBA00012438"/>
    </source>
</evidence>
<keyword evidence="6" id="KW-0812">Transmembrane</keyword>
<dbReference type="InterPro" id="IPR013656">
    <property type="entry name" value="PAS_4"/>
</dbReference>
<dbReference type="InterPro" id="IPR036097">
    <property type="entry name" value="HisK_dim/P_sf"/>
</dbReference>
<evidence type="ECO:0000256" key="5">
    <source>
        <dbReference type="ARBA" id="ARBA00022777"/>
    </source>
</evidence>
<dbReference type="Pfam" id="PF08448">
    <property type="entry name" value="PAS_4"/>
    <property type="match status" value="1"/>
</dbReference>
<dbReference type="FunFam" id="3.30.565.10:FF:000006">
    <property type="entry name" value="Sensor histidine kinase WalK"/>
    <property type="match status" value="1"/>
</dbReference>
<dbReference type="EC" id="2.7.13.3" evidence="2"/>
<dbReference type="InterPro" id="IPR005467">
    <property type="entry name" value="His_kinase_dom"/>
</dbReference>
<dbReference type="InterPro" id="IPR003594">
    <property type="entry name" value="HATPase_dom"/>
</dbReference>
<dbReference type="Gene3D" id="3.40.190.10">
    <property type="entry name" value="Periplasmic binding protein-like II"/>
    <property type="match status" value="2"/>
</dbReference>
<dbReference type="AlphaFoldDB" id="A4U020"/>